<feature type="region of interest" description="Disordered" evidence="1">
    <location>
        <begin position="142"/>
        <end position="184"/>
    </location>
</feature>
<dbReference type="AlphaFoldDB" id="A0AAD5A6A0"/>
<keyword evidence="4" id="KW-1185">Reference proteome</keyword>
<dbReference type="Proteomes" id="UP001205998">
    <property type="component" value="Unassembled WGS sequence"/>
</dbReference>
<protein>
    <submittedName>
        <fullName evidence="3">Protein ALKAL-like isoform X1</fullName>
    </submittedName>
</protein>
<accession>A0AAD5A6A0</accession>
<sequence>MQAEKRWHLLLSVILLLITSSRCKDSREATLGDKQTLLDLLLRVIVDGEREKINTRDKSAHGRPIEIVLRDVTIKDSLQKMCKIADEISDEPAVCSAVAPFVKNHIFAMGLQETLIVAQFVLWTLLTPYVFKNITPAQSTAKTSNACARKTVSSAHSHATESPKTPQNFRDHPKNTELMPDTIS</sequence>
<reference evidence="3" key="1">
    <citation type="submission" date="2018-07" db="EMBL/GenBank/DDBJ databases">
        <title>Comparative genomics of catfishes provides insights into carnivory and benthic adaptation.</title>
        <authorList>
            <person name="Zhang Y."/>
            <person name="Wang D."/>
            <person name="Peng Z."/>
            <person name="Zheng S."/>
            <person name="Shao F."/>
            <person name="Tao W."/>
        </authorList>
    </citation>
    <scope>NUCLEOTIDE SEQUENCE</scope>
    <source>
        <strain evidence="3">Chongqing</strain>
    </source>
</reference>
<organism evidence="3 4">
    <name type="scientific">Silurus asotus</name>
    <name type="common">Amur catfish</name>
    <name type="synonym">Parasilurus asotus</name>
    <dbReference type="NCBI Taxonomy" id="30991"/>
    <lineage>
        <taxon>Eukaryota</taxon>
        <taxon>Metazoa</taxon>
        <taxon>Chordata</taxon>
        <taxon>Craniata</taxon>
        <taxon>Vertebrata</taxon>
        <taxon>Euteleostomi</taxon>
        <taxon>Actinopterygii</taxon>
        <taxon>Neopterygii</taxon>
        <taxon>Teleostei</taxon>
        <taxon>Ostariophysi</taxon>
        <taxon>Siluriformes</taxon>
        <taxon>Siluridae</taxon>
        <taxon>Silurus</taxon>
    </lineage>
</organism>
<evidence type="ECO:0000256" key="2">
    <source>
        <dbReference type="SAM" id="SignalP"/>
    </source>
</evidence>
<name>A0AAD5A6A0_SILAS</name>
<proteinExistence type="predicted"/>
<evidence type="ECO:0000313" key="4">
    <source>
        <dbReference type="Proteomes" id="UP001205998"/>
    </source>
</evidence>
<dbReference type="EMBL" id="MU574226">
    <property type="protein sequence ID" value="KAI5610427.1"/>
    <property type="molecule type" value="Genomic_DNA"/>
</dbReference>
<comment type="caution">
    <text evidence="3">The sequence shown here is derived from an EMBL/GenBank/DDBJ whole genome shotgun (WGS) entry which is preliminary data.</text>
</comment>
<feature type="signal peptide" evidence="2">
    <location>
        <begin position="1"/>
        <end position="23"/>
    </location>
</feature>
<keyword evidence="2" id="KW-0732">Signal</keyword>
<feature type="compositionally biased region" description="Polar residues" evidence="1">
    <location>
        <begin position="142"/>
        <end position="168"/>
    </location>
</feature>
<gene>
    <name evidence="3" type="ORF">C0J50_5250</name>
</gene>
<evidence type="ECO:0000256" key="1">
    <source>
        <dbReference type="SAM" id="MobiDB-lite"/>
    </source>
</evidence>
<evidence type="ECO:0000313" key="3">
    <source>
        <dbReference type="EMBL" id="KAI5610427.1"/>
    </source>
</evidence>
<feature type="chain" id="PRO_5042017026" evidence="2">
    <location>
        <begin position="24"/>
        <end position="184"/>
    </location>
</feature>